<evidence type="ECO:0000259" key="6">
    <source>
        <dbReference type="Pfam" id="PF26168"/>
    </source>
</evidence>
<keyword evidence="5" id="KW-0732">Signal</keyword>
<dbReference type="eggNOG" id="KOG1192">
    <property type="taxonomic scope" value="Eukaryota"/>
</dbReference>
<comment type="similarity">
    <text evidence="1 3">Belongs to the UDP-glycosyltransferase family.</text>
</comment>
<dbReference type="AlphaFoldDB" id="A0A0D9YUA4"/>
<dbReference type="SUPFAM" id="SSF53756">
    <property type="entry name" value="UDP-Glycosyltransferase/glycogen phosphorylase"/>
    <property type="match status" value="1"/>
</dbReference>
<dbReference type="Proteomes" id="UP000026961">
    <property type="component" value="Chromosome 2"/>
</dbReference>
<dbReference type="EC" id="2.4.1.-" evidence="4"/>
<keyword evidence="8" id="KW-1185">Reference proteome</keyword>
<dbReference type="EnsemblPlants" id="OGLUM02G22630.1">
    <property type="protein sequence ID" value="OGLUM02G22630.1"/>
    <property type="gene ID" value="OGLUM02G22630"/>
</dbReference>
<dbReference type="GO" id="GO:0035251">
    <property type="term" value="F:UDP-glucosyltransferase activity"/>
    <property type="evidence" value="ECO:0007669"/>
    <property type="project" value="InterPro"/>
</dbReference>
<dbReference type="CDD" id="cd03784">
    <property type="entry name" value="GT1_Gtf-like"/>
    <property type="match status" value="1"/>
</dbReference>
<evidence type="ECO:0000313" key="7">
    <source>
        <dbReference type="EnsemblPlants" id="OGLUM02G22630.1"/>
    </source>
</evidence>
<dbReference type="Pfam" id="PF26168">
    <property type="entry name" value="Glyco_transf_N"/>
    <property type="match status" value="1"/>
</dbReference>
<feature type="chain" id="PRO_5002351646" description="Glycosyltransferase" evidence="5">
    <location>
        <begin position="18"/>
        <end position="435"/>
    </location>
</feature>
<dbReference type="InterPro" id="IPR050481">
    <property type="entry name" value="UDP-glycosyltransf_plant"/>
</dbReference>
<dbReference type="Gene3D" id="3.40.50.2000">
    <property type="entry name" value="Glycogen Phosphorylase B"/>
    <property type="match status" value="2"/>
</dbReference>
<dbReference type="PANTHER" id="PTHR48049">
    <property type="entry name" value="GLYCOSYLTRANSFERASE"/>
    <property type="match status" value="1"/>
</dbReference>
<name>A0A0D9YUA4_9ORYZ</name>
<evidence type="ECO:0000256" key="3">
    <source>
        <dbReference type="RuleBase" id="RU003718"/>
    </source>
</evidence>
<dbReference type="FunFam" id="3.40.50.2000:FF:000321">
    <property type="entry name" value="Glycosyltransferase"/>
    <property type="match status" value="1"/>
</dbReference>
<reference evidence="7" key="2">
    <citation type="submission" date="2018-05" db="EMBL/GenBank/DDBJ databases">
        <title>OgluRS3 (Oryza glumaepatula Reference Sequence Version 3).</title>
        <authorList>
            <person name="Zhang J."/>
            <person name="Kudrna D."/>
            <person name="Lee S."/>
            <person name="Talag J."/>
            <person name="Welchert J."/>
            <person name="Wing R.A."/>
        </authorList>
    </citation>
    <scope>NUCLEOTIDE SEQUENCE [LARGE SCALE GENOMIC DNA]</scope>
</reference>
<organism evidence="7">
    <name type="scientific">Oryza glumipatula</name>
    <dbReference type="NCBI Taxonomy" id="40148"/>
    <lineage>
        <taxon>Eukaryota</taxon>
        <taxon>Viridiplantae</taxon>
        <taxon>Streptophyta</taxon>
        <taxon>Embryophyta</taxon>
        <taxon>Tracheophyta</taxon>
        <taxon>Spermatophyta</taxon>
        <taxon>Magnoliopsida</taxon>
        <taxon>Liliopsida</taxon>
        <taxon>Poales</taxon>
        <taxon>Poaceae</taxon>
        <taxon>BOP clade</taxon>
        <taxon>Oryzoideae</taxon>
        <taxon>Oryzeae</taxon>
        <taxon>Oryzinae</taxon>
        <taxon>Oryza</taxon>
    </lineage>
</organism>
<sequence length="435" mass="46335">MDASPLHVVVFPWLAFGHLLPALELAGRLASRGLRVSFVSTPRNIARLRRPCPSVEFVELPLPRVDGLPDGAEATTDVPDHMSSALWKASDGLAAPFSAFLDAAAAAGNKVDWVILDGMLSWAAASAADRKVPCVLMMPYTATACAHFGVPDEARDADRFPSAIARRFVSAFRSSELLAVRSCVEFEPESVPLLSNIFGKPVVPIGLLPPPQVDGDGDGDGDGDTALMSSWLDRQPPKSVVYVALGSEAPLTAEQRRELALGLELSGAPFLWALRKPHGGDDDGGLLPPGFEERTRGRGMVKTGWVPQLKILAHAAVGAFLTHCGHSSVIEGLRFGHPLVMLPLFLDQFTNASYLEGARGVGVQVARDGEHGGAFDRDGVAAAVRAAVVDEESKKALAANAGKMGEVVADTECHERCIDAFIQQLRSYTTTRTGY</sequence>
<keyword evidence="2 3" id="KW-0808">Transferase</keyword>
<dbReference type="InterPro" id="IPR002213">
    <property type="entry name" value="UDP_glucos_trans"/>
</dbReference>
<accession>A0A0D9YUA4</accession>
<evidence type="ECO:0000313" key="8">
    <source>
        <dbReference type="Proteomes" id="UP000026961"/>
    </source>
</evidence>
<dbReference type="PANTHER" id="PTHR48049:SF60">
    <property type="entry name" value="UDP-GLYCOSYLTRANSFERASE 91B1"/>
    <property type="match status" value="1"/>
</dbReference>
<dbReference type="HOGENOM" id="CLU_001724_2_3_1"/>
<protein>
    <recommendedName>
        <fullName evidence="4">Glycosyltransferase</fullName>
        <ecNumber evidence="4">2.4.1.-</ecNumber>
    </recommendedName>
</protein>
<evidence type="ECO:0000256" key="1">
    <source>
        <dbReference type="ARBA" id="ARBA00009995"/>
    </source>
</evidence>
<dbReference type="InterPro" id="IPR035595">
    <property type="entry name" value="UDP_glycos_trans_CS"/>
</dbReference>
<feature type="signal peptide" evidence="5">
    <location>
        <begin position="1"/>
        <end position="17"/>
    </location>
</feature>
<proteinExistence type="inferred from homology"/>
<evidence type="ECO:0000256" key="2">
    <source>
        <dbReference type="ARBA" id="ARBA00022679"/>
    </source>
</evidence>
<evidence type="ECO:0000256" key="5">
    <source>
        <dbReference type="SAM" id="SignalP"/>
    </source>
</evidence>
<feature type="domain" description="Glycosyltransferase N-terminal" evidence="6">
    <location>
        <begin position="7"/>
        <end position="128"/>
    </location>
</feature>
<dbReference type="PROSITE" id="PS00375">
    <property type="entry name" value="UDPGT"/>
    <property type="match status" value="1"/>
</dbReference>
<keyword evidence="3" id="KW-0328">Glycosyltransferase</keyword>
<dbReference type="Pfam" id="PF00201">
    <property type="entry name" value="UDPGT"/>
    <property type="match status" value="1"/>
</dbReference>
<reference evidence="7" key="1">
    <citation type="submission" date="2015-04" db="UniProtKB">
        <authorList>
            <consortium name="EnsemblPlants"/>
        </authorList>
    </citation>
    <scope>IDENTIFICATION</scope>
</reference>
<dbReference type="Gramene" id="OGLUM02G22630.1">
    <property type="protein sequence ID" value="OGLUM02G22630.1"/>
    <property type="gene ID" value="OGLUM02G22630"/>
</dbReference>
<evidence type="ECO:0000256" key="4">
    <source>
        <dbReference type="RuleBase" id="RU362057"/>
    </source>
</evidence>
<dbReference type="InterPro" id="IPR058980">
    <property type="entry name" value="Glyco_transf_N"/>
</dbReference>